<organism evidence="2 3">
    <name type="scientific">Akanthomyces lecanii RCEF 1005</name>
    <dbReference type="NCBI Taxonomy" id="1081108"/>
    <lineage>
        <taxon>Eukaryota</taxon>
        <taxon>Fungi</taxon>
        <taxon>Dikarya</taxon>
        <taxon>Ascomycota</taxon>
        <taxon>Pezizomycotina</taxon>
        <taxon>Sordariomycetes</taxon>
        <taxon>Hypocreomycetidae</taxon>
        <taxon>Hypocreales</taxon>
        <taxon>Cordycipitaceae</taxon>
        <taxon>Akanthomyces</taxon>
        <taxon>Cordyceps confragosa</taxon>
    </lineage>
</organism>
<gene>
    <name evidence="2" type="ORF">LEL_03105</name>
</gene>
<evidence type="ECO:0000313" key="3">
    <source>
        <dbReference type="Proteomes" id="UP000076881"/>
    </source>
</evidence>
<reference evidence="2 3" key="1">
    <citation type="journal article" date="2016" name="Genome Biol. Evol.">
        <title>Divergent and convergent evolution of fungal pathogenicity.</title>
        <authorList>
            <person name="Shang Y."/>
            <person name="Xiao G."/>
            <person name="Zheng P."/>
            <person name="Cen K."/>
            <person name="Zhan S."/>
            <person name="Wang C."/>
        </authorList>
    </citation>
    <scope>NUCLEOTIDE SEQUENCE [LARGE SCALE GENOMIC DNA]</scope>
    <source>
        <strain evidence="2 3">RCEF 1005</strain>
    </source>
</reference>
<sequence>MRHRFFGQDPRYIALKELNGEGKYLRERTSLDSIAAADDDSENYTPTLRKRMSYAFTRRPSFSRRPSRLSLASSTQWKRASLSRAVTATRDAFGAIPLGRRNSQPDDEPAATVDDLDRKRQSWIQSWMNTSAPDLTCKFTLPHSTLFVPV</sequence>
<evidence type="ECO:0000256" key="1">
    <source>
        <dbReference type="SAM" id="MobiDB-lite"/>
    </source>
</evidence>
<keyword evidence="3" id="KW-1185">Reference proteome</keyword>
<proteinExistence type="predicted"/>
<comment type="caution">
    <text evidence="2">The sequence shown here is derived from an EMBL/GenBank/DDBJ whole genome shotgun (WGS) entry which is preliminary data.</text>
</comment>
<feature type="region of interest" description="Disordered" evidence="1">
    <location>
        <begin position="96"/>
        <end position="115"/>
    </location>
</feature>
<protein>
    <submittedName>
        <fullName evidence="2">Uncharacterized protein</fullName>
    </submittedName>
</protein>
<dbReference type="EMBL" id="AZHF01000002">
    <property type="protein sequence ID" value="OAA79619.1"/>
    <property type="molecule type" value="Genomic_DNA"/>
</dbReference>
<accession>A0A168ISR9</accession>
<name>A0A168ISR9_CORDF</name>
<dbReference type="Proteomes" id="UP000076881">
    <property type="component" value="Unassembled WGS sequence"/>
</dbReference>
<evidence type="ECO:0000313" key="2">
    <source>
        <dbReference type="EMBL" id="OAA79619.1"/>
    </source>
</evidence>
<dbReference type="OrthoDB" id="4869959at2759"/>
<dbReference type="AlphaFoldDB" id="A0A168ISR9"/>